<dbReference type="InterPro" id="IPR022764">
    <property type="entry name" value="Peptidase_S54_rhomboid_dom"/>
</dbReference>
<feature type="transmembrane region" description="Helical" evidence="7">
    <location>
        <begin position="179"/>
        <end position="197"/>
    </location>
</feature>
<dbReference type="GO" id="GO:0006508">
    <property type="term" value="P:proteolysis"/>
    <property type="evidence" value="ECO:0007669"/>
    <property type="project" value="UniProtKB-KW"/>
</dbReference>
<sequence length="264" mass="29301">MAYQRFSLFPDSPSFKDFFSARSMRYRWRNGDPVITVTIMAICVAVWIVETLLKIVWPAGCNAFVGSGVFMPALATHRPWTFITSMFLHQPASLWHILFNMLTLWCVGPVLERMMGHLPYLALYVLSGLGGSAGMMVWALFSQDGWLTSAYGASGALFGLFAAILVVYQRIGIDIRSMLIWMLINFLMPIITPNIAWQAHVGGFIIGGVFAWLLVSGLHALRGKSLQQRTLMYGVIMLAVIIAIVVACNMSNPLLTNPLLGMFS</sequence>
<dbReference type="Proteomes" id="UP000216789">
    <property type="component" value="Unassembled WGS sequence"/>
</dbReference>
<comment type="subcellular location">
    <subcellularLocation>
        <location evidence="1">Membrane</location>
        <topology evidence="1">Multi-pass membrane protein</topology>
    </subcellularLocation>
</comment>
<feature type="transmembrane region" description="Helical" evidence="7">
    <location>
        <begin position="203"/>
        <end position="221"/>
    </location>
</feature>
<feature type="transmembrane region" description="Helical" evidence="7">
    <location>
        <begin position="33"/>
        <end position="49"/>
    </location>
</feature>
<comment type="similarity">
    <text evidence="2">Belongs to the peptidase S54 family.</text>
</comment>
<proteinExistence type="inferred from homology"/>
<feature type="transmembrane region" description="Helical" evidence="7">
    <location>
        <begin position="56"/>
        <end position="74"/>
    </location>
</feature>
<keyword evidence="3 7" id="KW-0812">Transmembrane</keyword>
<evidence type="ECO:0000256" key="4">
    <source>
        <dbReference type="ARBA" id="ARBA00022801"/>
    </source>
</evidence>
<dbReference type="PANTHER" id="PTHR43731">
    <property type="entry name" value="RHOMBOID PROTEASE"/>
    <property type="match status" value="1"/>
</dbReference>
<dbReference type="PANTHER" id="PTHR43731:SF14">
    <property type="entry name" value="PRESENILIN-ASSOCIATED RHOMBOID-LIKE PROTEIN, MITOCHONDRIAL"/>
    <property type="match status" value="1"/>
</dbReference>
<feature type="transmembrane region" description="Helical" evidence="7">
    <location>
        <begin position="118"/>
        <end position="140"/>
    </location>
</feature>
<feature type="transmembrane region" description="Helical" evidence="7">
    <location>
        <begin position="94"/>
        <end position="111"/>
    </location>
</feature>
<keyword evidence="6 7" id="KW-0472">Membrane</keyword>
<dbReference type="EMBL" id="MNLB01000006">
    <property type="protein sequence ID" value="PAC73265.1"/>
    <property type="molecule type" value="Genomic_DNA"/>
</dbReference>
<reference evidence="9 10" key="1">
    <citation type="journal article" date="2017" name="ISME J.">
        <title>Unveiling bifidobacterial biogeography across the mammalian branch of the tree of life.</title>
        <authorList>
            <person name="Milani C."/>
            <person name="Mangifesta M."/>
            <person name="Mancabelli L."/>
            <person name="Lugli G.A."/>
            <person name="James K."/>
            <person name="Duranti S."/>
            <person name="Turroni F."/>
            <person name="Ferrario C."/>
            <person name="Ossiprandi M.C."/>
            <person name="van Sinderen D."/>
            <person name="Ventura M."/>
        </authorList>
    </citation>
    <scope>NUCLEOTIDE SEQUENCE [LARGE SCALE GENOMIC DNA]</scope>
    <source>
        <strain evidence="9 10">1E</strain>
    </source>
</reference>
<evidence type="ECO:0000256" key="5">
    <source>
        <dbReference type="ARBA" id="ARBA00022989"/>
    </source>
</evidence>
<dbReference type="Pfam" id="PF01694">
    <property type="entry name" value="Rhomboid"/>
    <property type="match status" value="1"/>
</dbReference>
<dbReference type="RefSeq" id="WP_095279664.1">
    <property type="nucleotide sequence ID" value="NZ_JAHXEU010000001.1"/>
</dbReference>
<dbReference type="InterPro" id="IPR050925">
    <property type="entry name" value="Rhomboid_protease_S54"/>
</dbReference>
<dbReference type="InterPro" id="IPR035952">
    <property type="entry name" value="Rhomboid-like_sf"/>
</dbReference>
<dbReference type="Gene3D" id="1.20.1540.10">
    <property type="entry name" value="Rhomboid-like"/>
    <property type="match status" value="1"/>
</dbReference>
<evidence type="ECO:0000313" key="10">
    <source>
        <dbReference type="Proteomes" id="UP000216789"/>
    </source>
</evidence>
<keyword evidence="4" id="KW-0378">Hydrolase</keyword>
<dbReference type="GO" id="GO:0004252">
    <property type="term" value="F:serine-type endopeptidase activity"/>
    <property type="evidence" value="ECO:0007669"/>
    <property type="project" value="InterPro"/>
</dbReference>
<evidence type="ECO:0000256" key="7">
    <source>
        <dbReference type="SAM" id="Phobius"/>
    </source>
</evidence>
<gene>
    <name evidence="9" type="ORF">BPS1E_1191</name>
</gene>
<feature type="transmembrane region" description="Helical" evidence="7">
    <location>
        <begin position="146"/>
        <end position="167"/>
    </location>
</feature>
<comment type="caution">
    <text evidence="9">The sequence shown here is derived from an EMBL/GenBank/DDBJ whole genome shotgun (WGS) entry which is preliminary data.</text>
</comment>
<name>A0A267WKY0_BIFPS</name>
<feature type="transmembrane region" description="Helical" evidence="7">
    <location>
        <begin position="233"/>
        <end position="255"/>
    </location>
</feature>
<keyword evidence="9" id="KW-0645">Protease</keyword>
<dbReference type="GO" id="GO:0016020">
    <property type="term" value="C:membrane"/>
    <property type="evidence" value="ECO:0007669"/>
    <property type="project" value="UniProtKB-SubCell"/>
</dbReference>
<evidence type="ECO:0000256" key="1">
    <source>
        <dbReference type="ARBA" id="ARBA00004141"/>
    </source>
</evidence>
<feature type="domain" description="Peptidase S54 rhomboid" evidence="8">
    <location>
        <begin position="78"/>
        <end position="215"/>
    </location>
</feature>
<dbReference type="AlphaFoldDB" id="A0A267WKY0"/>
<evidence type="ECO:0000256" key="6">
    <source>
        <dbReference type="ARBA" id="ARBA00023136"/>
    </source>
</evidence>
<evidence type="ECO:0000313" key="9">
    <source>
        <dbReference type="EMBL" id="PAC73265.1"/>
    </source>
</evidence>
<accession>A0A267WKY0</accession>
<dbReference type="SUPFAM" id="SSF144091">
    <property type="entry name" value="Rhomboid-like"/>
    <property type="match status" value="1"/>
</dbReference>
<evidence type="ECO:0000256" key="2">
    <source>
        <dbReference type="ARBA" id="ARBA00009045"/>
    </source>
</evidence>
<evidence type="ECO:0000256" key="3">
    <source>
        <dbReference type="ARBA" id="ARBA00022692"/>
    </source>
</evidence>
<organism evidence="9 10">
    <name type="scientific">Bifidobacterium pseudocatenulatum</name>
    <dbReference type="NCBI Taxonomy" id="28026"/>
    <lineage>
        <taxon>Bacteria</taxon>
        <taxon>Bacillati</taxon>
        <taxon>Actinomycetota</taxon>
        <taxon>Actinomycetes</taxon>
        <taxon>Bifidobacteriales</taxon>
        <taxon>Bifidobacteriaceae</taxon>
        <taxon>Bifidobacterium</taxon>
    </lineage>
</organism>
<evidence type="ECO:0000259" key="8">
    <source>
        <dbReference type="Pfam" id="PF01694"/>
    </source>
</evidence>
<keyword evidence="5 7" id="KW-1133">Transmembrane helix</keyword>
<protein>
    <submittedName>
        <fullName evidence="9">Rhomboid family intramembrane serine protease</fullName>
    </submittedName>
</protein>